<evidence type="ECO:0000256" key="5">
    <source>
        <dbReference type="SAM" id="MobiDB-lite"/>
    </source>
</evidence>
<dbReference type="AlphaFoldDB" id="Q4RFC4"/>
<dbReference type="Gene3D" id="3.40.140.10">
    <property type="entry name" value="Cytidine Deaminase, domain 2"/>
    <property type="match status" value="1"/>
</dbReference>
<comment type="subcellular location">
    <subcellularLocation>
        <location evidence="4">Cytoplasm</location>
    </subcellularLocation>
</comment>
<dbReference type="SMART" id="SM00232">
    <property type="entry name" value="JAB_MPN"/>
    <property type="match status" value="1"/>
</dbReference>
<comment type="subunit">
    <text evidence="4">Component of the eukaryotic translation initiation factor 3 (eIF-3) complex, which is composed of 13 subunits: EIF3A, EIF3B, EIF3C, EIF3D, EIF3E, EIF3F, EIF3G, EIF3H, EIF3I, EIF3J, EIF3K, EIF3L and EIF3M.</text>
</comment>
<dbReference type="MEROPS" id="M67.971"/>
<dbReference type="CDD" id="cd08065">
    <property type="entry name" value="MPN_eIF3h"/>
    <property type="match status" value="1"/>
</dbReference>
<reference evidence="7" key="2">
    <citation type="submission" date="2004-02" db="EMBL/GenBank/DDBJ databases">
        <authorList>
            <consortium name="Genoscope"/>
            <consortium name="Whitehead Institute Centre for Genome Research"/>
        </authorList>
    </citation>
    <scope>NUCLEOTIDE SEQUENCE</scope>
</reference>
<protein>
    <recommendedName>
        <fullName evidence="4">Eukaryotic translation initiation factor 3 subunit H</fullName>
        <shortName evidence="4">eIF3h</shortName>
    </recommendedName>
    <alternativeName>
        <fullName evidence="4">Eukaryotic translation initiation factor 3 subunit 3</fullName>
    </alternativeName>
    <alternativeName>
        <fullName evidence="4">eIF-3 gamma</fullName>
    </alternativeName>
    <alternativeName>
        <fullName evidence="4">eIF3 p40 subunit</fullName>
    </alternativeName>
</protein>
<dbReference type="KEGG" id="tng:GSTEN00035383G001"/>
<evidence type="ECO:0000259" key="6">
    <source>
        <dbReference type="PROSITE" id="PS50249"/>
    </source>
</evidence>
<dbReference type="GO" id="GO:0016282">
    <property type="term" value="C:eukaryotic 43S preinitiation complex"/>
    <property type="evidence" value="ECO:0007669"/>
    <property type="project" value="UniProtKB-UniRule"/>
</dbReference>
<gene>
    <name evidence="4" type="primary">EIF3H</name>
    <name evidence="4" type="synonym">EIF3S3</name>
    <name evidence="7" type="ORF">GSTENG00035383001</name>
</gene>
<organism evidence="7">
    <name type="scientific">Tetraodon nigroviridis</name>
    <name type="common">Spotted green pufferfish</name>
    <name type="synonym">Chelonodon nigroviridis</name>
    <dbReference type="NCBI Taxonomy" id="99883"/>
    <lineage>
        <taxon>Eukaryota</taxon>
        <taxon>Metazoa</taxon>
        <taxon>Chordata</taxon>
        <taxon>Craniata</taxon>
        <taxon>Vertebrata</taxon>
        <taxon>Euteleostomi</taxon>
        <taxon>Actinopterygii</taxon>
        <taxon>Neopterygii</taxon>
        <taxon>Teleostei</taxon>
        <taxon>Neoteleostei</taxon>
        <taxon>Acanthomorphata</taxon>
        <taxon>Eupercaria</taxon>
        <taxon>Tetraodontiformes</taxon>
        <taxon>Tetradontoidea</taxon>
        <taxon>Tetraodontidae</taxon>
        <taxon>Tetraodon</taxon>
    </lineage>
</organism>
<evidence type="ECO:0000256" key="2">
    <source>
        <dbReference type="ARBA" id="ARBA00022540"/>
    </source>
</evidence>
<evidence type="ECO:0000313" key="7">
    <source>
        <dbReference type="EMBL" id="CAG12908.1"/>
    </source>
</evidence>
<feature type="compositionally biased region" description="Low complexity" evidence="5">
    <location>
        <begin position="233"/>
        <end position="244"/>
    </location>
</feature>
<dbReference type="GO" id="GO:0033290">
    <property type="term" value="C:eukaryotic 48S preinitiation complex"/>
    <property type="evidence" value="ECO:0007669"/>
    <property type="project" value="UniProtKB-UniRule"/>
</dbReference>
<evidence type="ECO:0000256" key="3">
    <source>
        <dbReference type="ARBA" id="ARBA00022917"/>
    </source>
</evidence>
<feature type="region of interest" description="Disordered" evidence="5">
    <location>
        <begin position="233"/>
        <end position="277"/>
    </location>
</feature>
<accession>Q4RFC4</accession>
<proteinExistence type="inferred from homology"/>
<reference evidence="7" key="1">
    <citation type="journal article" date="2004" name="Nature">
        <title>Genome duplication in the teleost fish Tetraodon nigroviridis reveals the early vertebrate proto-karyotype.</title>
        <authorList>
            <person name="Jaillon O."/>
            <person name="Aury J.-M."/>
            <person name="Brunet F."/>
            <person name="Petit J.-L."/>
            <person name="Stange-Thomann N."/>
            <person name="Mauceli E."/>
            <person name="Bouneau L."/>
            <person name="Fischer C."/>
            <person name="Ozouf-Costaz C."/>
            <person name="Bernot A."/>
            <person name="Nicaud S."/>
            <person name="Jaffe D."/>
            <person name="Fisher S."/>
            <person name="Lutfalla G."/>
            <person name="Dossat C."/>
            <person name="Segurens B."/>
            <person name="Dasilva C."/>
            <person name="Salanoubat M."/>
            <person name="Levy M."/>
            <person name="Boudet N."/>
            <person name="Castellano S."/>
            <person name="Anthouard V."/>
            <person name="Jubin C."/>
            <person name="Castelli V."/>
            <person name="Katinka M."/>
            <person name="Vacherie B."/>
            <person name="Biemont C."/>
            <person name="Skalli Z."/>
            <person name="Cattolico L."/>
            <person name="Poulain J."/>
            <person name="De Berardinis V."/>
            <person name="Cruaud C."/>
            <person name="Duprat S."/>
            <person name="Brottier P."/>
            <person name="Coutanceau J.-P."/>
            <person name="Gouzy J."/>
            <person name="Parra G."/>
            <person name="Lardier G."/>
            <person name="Chapple C."/>
            <person name="McKernan K.J."/>
            <person name="McEwan P."/>
            <person name="Bosak S."/>
            <person name="Kellis M."/>
            <person name="Volff J.-N."/>
            <person name="Guigo R."/>
            <person name="Zody M.C."/>
            <person name="Mesirov J."/>
            <person name="Lindblad-Toh K."/>
            <person name="Birren B."/>
            <person name="Nusbaum C."/>
            <person name="Kahn D."/>
            <person name="Robinson-Rechavi M."/>
            <person name="Laudet V."/>
            <person name="Schachter V."/>
            <person name="Quetier F."/>
            <person name="Saurin W."/>
            <person name="Scarpelli C."/>
            <person name="Wincker P."/>
            <person name="Lander E.S."/>
            <person name="Weissenbach J."/>
            <person name="Roest Crollius H."/>
        </authorList>
    </citation>
    <scope>NUCLEOTIDE SEQUENCE [LARGE SCALE GENOMIC DNA]</scope>
</reference>
<keyword evidence="1 4" id="KW-0963">Cytoplasm</keyword>
<dbReference type="InterPro" id="IPR000555">
    <property type="entry name" value="JAMM/MPN+_dom"/>
</dbReference>
<dbReference type="HAMAP" id="MF_03007">
    <property type="entry name" value="eIF3h"/>
    <property type="match status" value="1"/>
</dbReference>
<dbReference type="GO" id="GO:0003743">
    <property type="term" value="F:translation initiation factor activity"/>
    <property type="evidence" value="ECO:0007669"/>
    <property type="project" value="UniProtKB-UniRule"/>
</dbReference>
<dbReference type="Pfam" id="PF01398">
    <property type="entry name" value="JAB"/>
    <property type="match status" value="1"/>
</dbReference>
<comment type="similarity">
    <text evidence="4">Belongs to the eIF-3 subunit H family.</text>
</comment>
<sequence>MASRKETSSAPSAVMASVGGSLDSPVKQIQIEGLVVLKIIKHYQEEGQGSEVVQGVLLGLVVDDRLEITNCFPFPQHTEDDADFDEVQYQMEMMRSLRHVNIDHLHVGWYQSTYYGSFVSRALLDSQFSYQHAIEESVVLIYDPIKTAQGSLSLKAYRLTPKLMEICKEKDFTPEGVLMWELEDKSTVSDKHELLNLSSSNHLEKSLQLLMDRVDDMSQEIVKYNTYSRNLSKQQQQKHQYLQRRQQENTQRQSRGEPLLPEEDISKMFKPPQPPPRMDTLLIAGQVNNYCQNVKEFTSQNLGKLFMVEALQGHN</sequence>
<dbReference type="InterPro" id="IPR037518">
    <property type="entry name" value="MPN"/>
</dbReference>
<evidence type="ECO:0000256" key="1">
    <source>
        <dbReference type="ARBA" id="ARBA00022490"/>
    </source>
</evidence>
<keyword evidence="2 4" id="KW-0396">Initiation factor</keyword>
<dbReference type="PANTHER" id="PTHR10410">
    <property type="entry name" value="EUKARYOTIC TRANSLATION INITIATION FACTOR 3 -RELATED"/>
    <property type="match status" value="1"/>
</dbReference>
<feature type="domain" description="MPN" evidence="6">
    <location>
        <begin position="29"/>
        <end position="163"/>
    </location>
</feature>
<dbReference type="InterPro" id="IPR050242">
    <property type="entry name" value="JAMM_MPN+_peptidase_M67A"/>
</dbReference>
<dbReference type="EMBL" id="CAAE01015119">
    <property type="protein sequence ID" value="CAG12908.1"/>
    <property type="molecule type" value="Genomic_DNA"/>
</dbReference>
<comment type="function">
    <text evidence="4">Component of the eukaryotic translation initiation factor 3 (eIF-3) complex, which is involved in protein synthesis of a specialized repertoire of mRNAs and, together with other initiation factors, stimulates binding of mRNA and methionyl-tRNAi to the 40S ribosome. The eIF-3 complex specifically targets and initiates translation of a subset of mRNAs involved in cell proliferation.</text>
</comment>
<name>Q4RFC4_TETNG</name>
<evidence type="ECO:0000256" key="4">
    <source>
        <dbReference type="HAMAP-Rule" id="MF_03007"/>
    </source>
</evidence>
<dbReference type="OrthoDB" id="10265695at2759"/>
<dbReference type="InterPro" id="IPR045810">
    <property type="entry name" value="eIF3h_C"/>
</dbReference>
<keyword evidence="3 4" id="KW-0648">Protein biosynthesis</keyword>
<dbReference type="Pfam" id="PF19445">
    <property type="entry name" value="eIF3h_C"/>
    <property type="match status" value="1"/>
</dbReference>
<dbReference type="GO" id="GO:0005852">
    <property type="term" value="C:eukaryotic translation initiation factor 3 complex"/>
    <property type="evidence" value="ECO:0007669"/>
    <property type="project" value="UniProtKB-UniRule"/>
</dbReference>
<dbReference type="PROSITE" id="PS50249">
    <property type="entry name" value="MPN"/>
    <property type="match status" value="1"/>
</dbReference>
<dbReference type="GO" id="GO:0008237">
    <property type="term" value="F:metallopeptidase activity"/>
    <property type="evidence" value="ECO:0007669"/>
    <property type="project" value="InterPro"/>
</dbReference>
<dbReference type="InterPro" id="IPR027524">
    <property type="entry name" value="eIF3h"/>
</dbReference>
<comment type="caution">
    <text evidence="7">The sequence shown here is derived from an EMBL/GenBank/DDBJ whole genome shotgun (WGS) entry which is preliminary data.</text>
</comment>
<dbReference type="GO" id="GO:0001732">
    <property type="term" value="P:formation of cytoplasmic translation initiation complex"/>
    <property type="evidence" value="ECO:0007669"/>
    <property type="project" value="UniProtKB-UniRule"/>
</dbReference>